<keyword evidence="3" id="KW-0805">Transcription regulation</keyword>
<dbReference type="RefSeq" id="WP_044151330.1">
    <property type="nucleotide sequence ID" value="NZ_QVFV01000002.1"/>
</dbReference>
<comment type="caution">
    <text evidence="10">The sequence shown here is derived from an EMBL/GenBank/DDBJ whole genome shotgun (WGS) entry which is preliminary data.</text>
</comment>
<gene>
    <name evidence="10" type="ORF">DYY88_10105</name>
</gene>
<dbReference type="FunFam" id="1.10.10.10:FF:000005">
    <property type="entry name" value="Two-component system response regulator"/>
    <property type="match status" value="1"/>
</dbReference>
<keyword evidence="11" id="KW-1185">Reference proteome</keyword>
<dbReference type="SUPFAM" id="SSF52172">
    <property type="entry name" value="CheY-like"/>
    <property type="match status" value="1"/>
</dbReference>
<dbReference type="PROSITE" id="PS51755">
    <property type="entry name" value="OMPR_PHOB"/>
    <property type="match status" value="1"/>
</dbReference>
<dbReference type="InterPro" id="IPR011006">
    <property type="entry name" value="CheY-like_superfamily"/>
</dbReference>
<evidence type="ECO:0000256" key="7">
    <source>
        <dbReference type="PROSITE-ProRule" id="PRU01091"/>
    </source>
</evidence>
<dbReference type="GO" id="GO:0000976">
    <property type="term" value="F:transcription cis-regulatory region binding"/>
    <property type="evidence" value="ECO:0007669"/>
    <property type="project" value="TreeGrafter"/>
</dbReference>
<evidence type="ECO:0000256" key="2">
    <source>
        <dbReference type="ARBA" id="ARBA00023012"/>
    </source>
</evidence>
<dbReference type="Pfam" id="PF00486">
    <property type="entry name" value="Trans_reg_C"/>
    <property type="match status" value="1"/>
</dbReference>
<dbReference type="GO" id="GO:0006355">
    <property type="term" value="P:regulation of DNA-templated transcription"/>
    <property type="evidence" value="ECO:0007669"/>
    <property type="project" value="InterPro"/>
</dbReference>
<accession>A0A4Q7E9J6</accession>
<evidence type="ECO:0000256" key="4">
    <source>
        <dbReference type="ARBA" id="ARBA00023125"/>
    </source>
</evidence>
<dbReference type="PANTHER" id="PTHR48111:SF22">
    <property type="entry name" value="REGULATOR OF RPOS"/>
    <property type="match status" value="1"/>
</dbReference>
<dbReference type="Gene3D" id="3.40.50.2300">
    <property type="match status" value="1"/>
</dbReference>
<dbReference type="Pfam" id="PF00072">
    <property type="entry name" value="Response_reg"/>
    <property type="match status" value="1"/>
</dbReference>
<feature type="domain" description="Response regulatory" evidence="8">
    <location>
        <begin position="4"/>
        <end position="114"/>
    </location>
</feature>
<proteinExistence type="predicted"/>
<dbReference type="SMART" id="SM00862">
    <property type="entry name" value="Trans_reg_C"/>
    <property type="match status" value="1"/>
</dbReference>
<dbReference type="InterPro" id="IPR036388">
    <property type="entry name" value="WH-like_DNA-bd_sf"/>
</dbReference>
<evidence type="ECO:0000256" key="1">
    <source>
        <dbReference type="ARBA" id="ARBA00022553"/>
    </source>
</evidence>
<feature type="modified residue" description="4-aspartylphosphate" evidence="6">
    <location>
        <position position="53"/>
    </location>
</feature>
<evidence type="ECO:0000256" key="6">
    <source>
        <dbReference type="PROSITE-ProRule" id="PRU00169"/>
    </source>
</evidence>
<dbReference type="GO" id="GO:0032993">
    <property type="term" value="C:protein-DNA complex"/>
    <property type="evidence" value="ECO:0007669"/>
    <property type="project" value="TreeGrafter"/>
</dbReference>
<dbReference type="Gene3D" id="1.10.10.10">
    <property type="entry name" value="Winged helix-like DNA-binding domain superfamily/Winged helix DNA-binding domain"/>
    <property type="match status" value="1"/>
</dbReference>
<evidence type="ECO:0000259" key="9">
    <source>
        <dbReference type="PROSITE" id="PS51755"/>
    </source>
</evidence>
<keyword evidence="4 7" id="KW-0238">DNA-binding</keyword>
<name>A0A4Q7E9J6_9CYAN</name>
<keyword evidence="1 6" id="KW-0597">Phosphoprotein</keyword>
<evidence type="ECO:0000259" key="8">
    <source>
        <dbReference type="PROSITE" id="PS50110"/>
    </source>
</evidence>
<dbReference type="InterPro" id="IPR016032">
    <property type="entry name" value="Sig_transdc_resp-reg_C-effctor"/>
</dbReference>
<protein>
    <submittedName>
        <fullName evidence="10">DNA-binding response regulator</fullName>
    </submittedName>
</protein>
<evidence type="ECO:0000313" key="11">
    <source>
        <dbReference type="Proteomes" id="UP000292459"/>
    </source>
</evidence>
<dbReference type="GO" id="GO:0000156">
    <property type="term" value="F:phosphorelay response regulator activity"/>
    <property type="evidence" value="ECO:0007669"/>
    <property type="project" value="TreeGrafter"/>
</dbReference>
<evidence type="ECO:0000256" key="5">
    <source>
        <dbReference type="ARBA" id="ARBA00023163"/>
    </source>
</evidence>
<keyword evidence="5" id="KW-0804">Transcription</keyword>
<dbReference type="InterPro" id="IPR001789">
    <property type="entry name" value="Sig_transdc_resp-reg_receiver"/>
</dbReference>
<evidence type="ECO:0000256" key="3">
    <source>
        <dbReference type="ARBA" id="ARBA00023015"/>
    </source>
</evidence>
<sequence>MAADILIVSNDEKMSQLLKIELSIEDYDVLIEADSTLGFIALRKIQPRLLILDANTPGLSSIEILRRIRATDTHIKVILMTEVDKLETSEPFADDYIFKPLNLIELLLRVKLVLRQRLSQKKNVLRFRDLSLDLQSREVYRGERLVQLTCKEFDLLTYLLRHASQVIEQDRLLETVWDYSFLGNSNVLQVCIRSLRSKLEAAGEPRLIQTVRGIGYVLRPAISDCSVQTFPLVC</sequence>
<keyword evidence="2" id="KW-0902">Two-component regulatory system</keyword>
<organism evidence="10 11">
    <name type="scientific">Leptolyngbya iicbica LK</name>
    <dbReference type="NCBI Taxonomy" id="2294035"/>
    <lineage>
        <taxon>Bacteria</taxon>
        <taxon>Bacillati</taxon>
        <taxon>Cyanobacteriota</taxon>
        <taxon>Cyanophyceae</taxon>
        <taxon>Leptolyngbyales</taxon>
        <taxon>Leptolyngbyaceae</taxon>
        <taxon>Leptolyngbya group</taxon>
        <taxon>Leptolyngbya</taxon>
        <taxon>Leptolyngbya iicbica</taxon>
    </lineage>
</organism>
<dbReference type="SMART" id="SM00448">
    <property type="entry name" value="REC"/>
    <property type="match status" value="1"/>
</dbReference>
<dbReference type="EMBL" id="QVFV01000002">
    <property type="protein sequence ID" value="RZM79104.1"/>
    <property type="molecule type" value="Genomic_DNA"/>
</dbReference>
<dbReference type="InterPro" id="IPR039420">
    <property type="entry name" value="WalR-like"/>
</dbReference>
<feature type="domain" description="OmpR/PhoB-type" evidence="9">
    <location>
        <begin position="122"/>
        <end position="220"/>
    </location>
</feature>
<dbReference type="OrthoDB" id="7325815at2"/>
<dbReference type="Proteomes" id="UP000292459">
    <property type="component" value="Unassembled WGS sequence"/>
</dbReference>
<dbReference type="GO" id="GO:0005829">
    <property type="term" value="C:cytosol"/>
    <property type="evidence" value="ECO:0007669"/>
    <property type="project" value="TreeGrafter"/>
</dbReference>
<dbReference type="PROSITE" id="PS50110">
    <property type="entry name" value="RESPONSE_REGULATORY"/>
    <property type="match status" value="1"/>
</dbReference>
<dbReference type="PANTHER" id="PTHR48111">
    <property type="entry name" value="REGULATOR OF RPOS"/>
    <property type="match status" value="1"/>
</dbReference>
<dbReference type="SUPFAM" id="SSF46894">
    <property type="entry name" value="C-terminal effector domain of the bipartite response regulators"/>
    <property type="match status" value="1"/>
</dbReference>
<dbReference type="InterPro" id="IPR001867">
    <property type="entry name" value="OmpR/PhoB-type_DNA-bd"/>
</dbReference>
<evidence type="ECO:0000313" key="10">
    <source>
        <dbReference type="EMBL" id="RZM79104.1"/>
    </source>
</evidence>
<dbReference type="CDD" id="cd00383">
    <property type="entry name" value="trans_reg_C"/>
    <property type="match status" value="1"/>
</dbReference>
<dbReference type="AlphaFoldDB" id="A0A4Q7E9J6"/>
<reference evidence="10 11" key="1">
    <citation type="submission" date="2018-11" db="EMBL/GenBank/DDBJ databases">
        <title>Whole genome sequencing of an environmental sample.</title>
        <authorList>
            <person name="Sarangi A.N."/>
            <person name="Singh D."/>
            <person name="Tripathy S."/>
        </authorList>
    </citation>
    <scope>NUCLEOTIDE SEQUENCE [LARGE SCALE GENOMIC DNA]</scope>
    <source>
        <strain evidence="10 11">Lakshadweep</strain>
    </source>
</reference>
<feature type="DNA-binding region" description="OmpR/PhoB-type" evidence="7">
    <location>
        <begin position="122"/>
        <end position="220"/>
    </location>
</feature>